<accession>A0A8D8QTA9</accession>
<protein>
    <submittedName>
        <fullName evidence="1">Uncharacterized protein</fullName>
    </submittedName>
</protein>
<dbReference type="EMBL" id="HBUF01097412">
    <property type="protein sequence ID" value="CAG6637241.1"/>
    <property type="molecule type" value="Transcribed_RNA"/>
</dbReference>
<reference evidence="1" key="1">
    <citation type="submission" date="2021-05" db="EMBL/GenBank/DDBJ databases">
        <authorList>
            <person name="Alioto T."/>
            <person name="Alioto T."/>
            <person name="Gomez Garrido J."/>
        </authorList>
    </citation>
    <scope>NUCLEOTIDE SEQUENCE</scope>
</reference>
<organism evidence="1">
    <name type="scientific">Cacopsylla melanoneura</name>
    <dbReference type="NCBI Taxonomy" id="428564"/>
    <lineage>
        <taxon>Eukaryota</taxon>
        <taxon>Metazoa</taxon>
        <taxon>Ecdysozoa</taxon>
        <taxon>Arthropoda</taxon>
        <taxon>Hexapoda</taxon>
        <taxon>Insecta</taxon>
        <taxon>Pterygota</taxon>
        <taxon>Neoptera</taxon>
        <taxon>Paraneoptera</taxon>
        <taxon>Hemiptera</taxon>
        <taxon>Sternorrhyncha</taxon>
        <taxon>Psylloidea</taxon>
        <taxon>Psyllidae</taxon>
        <taxon>Psyllinae</taxon>
        <taxon>Cacopsylla</taxon>
    </lineage>
</organism>
<evidence type="ECO:0000313" key="1">
    <source>
        <dbReference type="EMBL" id="CAG6637241.1"/>
    </source>
</evidence>
<dbReference type="AlphaFoldDB" id="A0A8D8QTA9"/>
<proteinExistence type="predicted"/>
<sequence length="117" mass="14110">MSNFTKTCLQSSSRSFISGYLLHFRYNSGLRYLYLTFDRIFPRIMRYVWNCRNTRTRNTYTDIKISQILSSEGLSPKPNLLRVTHLVNCRYRYRYLLGTPKYYYVSFTGTYLFIYLA</sequence>
<name>A0A8D8QTA9_9HEMI</name>